<feature type="transmembrane region" description="Helical" evidence="6">
    <location>
        <begin position="335"/>
        <end position="357"/>
    </location>
</feature>
<proteinExistence type="predicted"/>
<evidence type="ECO:0000256" key="4">
    <source>
        <dbReference type="ARBA" id="ARBA00022989"/>
    </source>
</evidence>
<dbReference type="Proteomes" id="UP000580856">
    <property type="component" value="Unassembled WGS sequence"/>
</dbReference>
<gene>
    <name evidence="7" type="ORF">GGQ74_000471</name>
</gene>
<sequence length="363" mass="40803">MFARTLHTYLLRQNLFYLMTCLGVGAGLYLMTDIFDRLDDFIEAGLGFSTVALYFTVKLPLIISQILPAVFLLSVVAQLCLMARHRELLALRAGGISFGRLSSFYIAYALAWCVIQLVFSQFVGVYGQQTSSHIWSEQVRGNIAENTVLRNLWFKDGDHIVEMERAYPLRHEAEGVTIYELAPDRGSMVRVYSAQRAEVRQGHWLLHEARVLDPQTFSKETRPELELALSQDIATFLVIDPDTDPAQLPLRQLSQVIDRLEVSGSNVEGLRTAWHSKWAYAFSILTMSILAMAMVTIFENIYLNIGLSLVLTFAYYAVFMIGQTLGQGGLMHPAIGAWLGNIVFCLLGGARLAWCALPTRKEH</sequence>
<dbReference type="PANTHER" id="PTHR33529:SF2">
    <property type="entry name" value="LIPOPOLYSACCHARIDE EXPORT SYSTEM PERMEASE PROTEIN LPTG"/>
    <property type="match status" value="1"/>
</dbReference>
<feature type="transmembrane region" description="Helical" evidence="6">
    <location>
        <begin position="278"/>
        <end position="298"/>
    </location>
</feature>
<accession>A0A846QEZ6</accession>
<evidence type="ECO:0000256" key="5">
    <source>
        <dbReference type="ARBA" id="ARBA00023136"/>
    </source>
</evidence>
<evidence type="ECO:0000313" key="7">
    <source>
        <dbReference type="EMBL" id="NJB66831.1"/>
    </source>
</evidence>
<feature type="transmembrane region" description="Helical" evidence="6">
    <location>
        <begin position="62"/>
        <end position="83"/>
    </location>
</feature>
<feature type="transmembrane region" description="Helical" evidence="6">
    <location>
        <begin position="305"/>
        <end position="323"/>
    </location>
</feature>
<dbReference type="RefSeq" id="WP_167939931.1">
    <property type="nucleotide sequence ID" value="NZ_JAATJA010000001.1"/>
</dbReference>
<dbReference type="Pfam" id="PF03739">
    <property type="entry name" value="LptF_LptG"/>
    <property type="match status" value="1"/>
</dbReference>
<keyword evidence="4 6" id="KW-1133">Transmembrane helix</keyword>
<comment type="caution">
    <text evidence="7">The sequence shown here is derived from an EMBL/GenBank/DDBJ whole genome shotgun (WGS) entry which is preliminary data.</text>
</comment>
<evidence type="ECO:0000256" key="6">
    <source>
        <dbReference type="SAM" id="Phobius"/>
    </source>
</evidence>
<keyword evidence="3 6" id="KW-0812">Transmembrane</keyword>
<name>A0A846QEZ6_9BACT</name>
<organism evidence="7 8">
    <name type="scientific">Desulfobaculum xiamenense</name>
    <dbReference type="NCBI Taxonomy" id="995050"/>
    <lineage>
        <taxon>Bacteria</taxon>
        <taxon>Pseudomonadati</taxon>
        <taxon>Thermodesulfobacteriota</taxon>
        <taxon>Desulfovibrionia</taxon>
        <taxon>Desulfovibrionales</taxon>
        <taxon>Desulfovibrionaceae</taxon>
        <taxon>Desulfobaculum</taxon>
    </lineage>
</organism>
<evidence type="ECO:0000256" key="1">
    <source>
        <dbReference type="ARBA" id="ARBA00004651"/>
    </source>
</evidence>
<dbReference type="InterPro" id="IPR005495">
    <property type="entry name" value="LptG/LptF_permease"/>
</dbReference>
<evidence type="ECO:0000256" key="2">
    <source>
        <dbReference type="ARBA" id="ARBA00022475"/>
    </source>
</evidence>
<evidence type="ECO:0000313" key="8">
    <source>
        <dbReference type="Proteomes" id="UP000580856"/>
    </source>
</evidence>
<evidence type="ECO:0000256" key="3">
    <source>
        <dbReference type="ARBA" id="ARBA00022692"/>
    </source>
</evidence>
<reference evidence="7 8" key="1">
    <citation type="submission" date="2020-03" db="EMBL/GenBank/DDBJ databases">
        <title>Genomic Encyclopedia of Type Strains, Phase IV (KMG-IV): sequencing the most valuable type-strain genomes for metagenomic binning, comparative biology and taxonomic classification.</title>
        <authorList>
            <person name="Goeker M."/>
        </authorList>
    </citation>
    <scope>NUCLEOTIDE SEQUENCE [LARGE SCALE GENOMIC DNA]</scope>
    <source>
        <strain evidence="7 8">DSM 24233</strain>
    </source>
</reference>
<dbReference type="EMBL" id="JAATJA010000001">
    <property type="protein sequence ID" value="NJB66831.1"/>
    <property type="molecule type" value="Genomic_DNA"/>
</dbReference>
<dbReference type="GO" id="GO:0043190">
    <property type="term" value="C:ATP-binding cassette (ABC) transporter complex"/>
    <property type="evidence" value="ECO:0007669"/>
    <property type="project" value="TreeGrafter"/>
</dbReference>
<dbReference type="GO" id="GO:0015920">
    <property type="term" value="P:lipopolysaccharide transport"/>
    <property type="evidence" value="ECO:0007669"/>
    <property type="project" value="TreeGrafter"/>
</dbReference>
<protein>
    <submittedName>
        <fullName evidence="7">Lipopolysaccharide export system permease protein</fullName>
    </submittedName>
</protein>
<keyword evidence="5 6" id="KW-0472">Membrane</keyword>
<dbReference type="PANTHER" id="PTHR33529">
    <property type="entry name" value="SLR0882 PROTEIN-RELATED"/>
    <property type="match status" value="1"/>
</dbReference>
<comment type="subcellular location">
    <subcellularLocation>
        <location evidence="1">Cell membrane</location>
        <topology evidence="1">Multi-pass membrane protein</topology>
    </subcellularLocation>
</comment>
<feature type="transmembrane region" description="Helical" evidence="6">
    <location>
        <begin position="104"/>
        <end position="126"/>
    </location>
</feature>
<dbReference type="AlphaFoldDB" id="A0A846QEZ6"/>
<feature type="transmembrane region" description="Helical" evidence="6">
    <location>
        <begin position="15"/>
        <end position="31"/>
    </location>
</feature>
<keyword evidence="2" id="KW-1003">Cell membrane</keyword>
<keyword evidence="8" id="KW-1185">Reference proteome</keyword>